<dbReference type="OrthoDB" id="9799038at2"/>
<sequence>MDYLTSAECAKKWNVSQRRVAIYCKEGRIEGAFLMGRMWLILKDAKKPEDPRRVRKIGQDKK</sequence>
<dbReference type="GO" id="GO:0032259">
    <property type="term" value="P:methylation"/>
    <property type="evidence" value="ECO:0007669"/>
    <property type="project" value="UniProtKB-KW"/>
</dbReference>
<keyword evidence="1" id="KW-0808">Transferase</keyword>
<dbReference type="GO" id="GO:0008168">
    <property type="term" value="F:methyltransferase activity"/>
    <property type="evidence" value="ECO:0007669"/>
    <property type="project" value="UniProtKB-KW"/>
</dbReference>
<proteinExistence type="predicted"/>
<organism evidence="1 2">
    <name type="scientific">Eubacterium oxidoreducens</name>
    <dbReference type="NCBI Taxonomy" id="1732"/>
    <lineage>
        <taxon>Bacteria</taxon>
        <taxon>Bacillati</taxon>
        <taxon>Bacillota</taxon>
        <taxon>Clostridia</taxon>
        <taxon>Eubacteriales</taxon>
        <taxon>Eubacteriaceae</taxon>
        <taxon>Eubacterium</taxon>
    </lineage>
</organism>
<dbReference type="EMBL" id="FMXR01000010">
    <property type="protein sequence ID" value="SDB20374.1"/>
    <property type="molecule type" value="Genomic_DNA"/>
</dbReference>
<protein>
    <submittedName>
        <fullName evidence="1">DNA adenine methylase</fullName>
    </submittedName>
</protein>
<dbReference type="RefSeq" id="WP_090173791.1">
    <property type="nucleotide sequence ID" value="NZ_FMXR01000010.1"/>
</dbReference>
<dbReference type="STRING" id="1732.SAMN02910417_01553"/>
<evidence type="ECO:0000313" key="2">
    <source>
        <dbReference type="Proteomes" id="UP000199228"/>
    </source>
</evidence>
<keyword evidence="2" id="KW-1185">Reference proteome</keyword>
<gene>
    <name evidence="1" type="ORF">SAMN02910417_01553</name>
</gene>
<dbReference type="Proteomes" id="UP000199228">
    <property type="component" value="Unassembled WGS sequence"/>
</dbReference>
<evidence type="ECO:0000313" key="1">
    <source>
        <dbReference type="EMBL" id="SDB20374.1"/>
    </source>
</evidence>
<accession>A0A1G6BIE1</accession>
<dbReference type="AlphaFoldDB" id="A0A1G6BIE1"/>
<reference evidence="1 2" key="1">
    <citation type="submission" date="2016-10" db="EMBL/GenBank/DDBJ databases">
        <authorList>
            <person name="de Groot N.N."/>
        </authorList>
    </citation>
    <scope>NUCLEOTIDE SEQUENCE [LARGE SCALE GENOMIC DNA]</scope>
    <source>
        <strain evidence="1 2">DSM 3217</strain>
    </source>
</reference>
<keyword evidence="1" id="KW-0489">Methyltransferase</keyword>
<name>A0A1G6BIE1_EUBOX</name>